<dbReference type="KEGG" id="gaw:V144x_23060"/>
<dbReference type="Proteomes" id="UP000318704">
    <property type="component" value="Chromosome"/>
</dbReference>
<organism evidence="1 2">
    <name type="scientific">Gimesia aquarii</name>
    <dbReference type="NCBI Taxonomy" id="2527964"/>
    <lineage>
        <taxon>Bacteria</taxon>
        <taxon>Pseudomonadati</taxon>
        <taxon>Planctomycetota</taxon>
        <taxon>Planctomycetia</taxon>
        <taxon>Planctomycetales</taxon>
        <taxon>Planctomycetaceae</taxon>
        <taxon>Gimesia</taxon>
    </lineage>
</organism>
<reference evidence="1 2" key="1">
    <citation type="submission" date="2019-03" db="EMBL/GenBank/DDBJ databases">
        <title>Deep-cultivation of Planctomycetes and their phenomic and genomic characterization uncovers novel biology.</title>
        <authorList>
            <person name="Wiegand S."/>
            <person name="Jogler M."/>
            <person name="Boedeker C."/>
            <person name="Pinto D."/>
            <person name="Vollmers J."/>
            <person name="Rivas-Marin E."/>
            <person name="Kohn T."/>
            <person name="Peeters S.H."/>
            <person name="Heuer A."/>
            <person name="Rast P."/>
            <person name="Oberbeckmann S."/>
            <person name="Bunk B."/>
            <person name="Jeske O."/>
            <person name="Meyerdierks A."/>
            <person name="Storesund J.E."/>
            <person name="Kallscheuer N."/>
            <person name="Luecker S."/>
            <person name="Lage O.M."/>
            <person name="Pohl T."/>
            <person name="Merkel B.J."/>
            <person name="Hornburger P."/>
            <person name="Mueller R.-W."/>
            <person name="Bruemmer F."/>
            <person name="Labrenz M."/>
            <person name="Spormann A.M."/>
            <person name="Op den Camp H."/>
            <person name="Overmann J."/>
            <person name="Amann R."/>
            <person name="Jetten M.S.M."/>
            <person name="Mascher T."/>
            <person name="Medema M.H."/>
            <person name="Devos D.P."/>
            <person name="Kaster A.-K."/>
            <person name="Ovreas L."/>
            <person name="Rohde M."/>
            <person name="Galperin M.Y."/>
            <person name="Jogler C."/>
        </authorList>
    </citation>
    <scope>NUCLEOTIDE SEQUENCE [LARGE SCALE GENOMIC DNA]</scope>
    <source>
        <strain evidence="1 2">V144</strain>
    </source>
</reference>
<accession>A0A517VV25</accession>
<evidence type="ECO:0000313" key="1">
    <source>
        <dbReference type="EMBL" id="QDT96848.1"/>
    </source>
</evidence>
<name>A0A517VV25_9PLAN</name>
<dbReference type="Pfam" id="PF11747">
    <property type="entry name" value="RebB"/>
    <property type="match status" value="1"/>
</dbReference>
<dbReference type="InterPro" id="IPR021070">
    <property type="entry name" value="Killing_trait_RebB"/>
</dbReference>
<gene>
    <name evidence="1" type="ORF">V144x_23060</name>
</gene>
<evidence type="ECO:0000313" key="2">
    <source>
        <dbReference type="Proteomes" id="UP000318704"/>
    </source>
</evidence>
<dbReference type="EMBL" id="CP037920">
    <property type="protein sequence ID" value="QDT96848.1"/>
    <property type="molecule type" value="Genomic_DNA"/>
</dbReference>
<sequence>MPNQSPEVNPQITGAVTQTNVQVLGAAPAMSMGNLFQTMGNSVALAAANSVYAQQQGDLSHQATSTMGVTKLLSEDPE</sequence>
<protein>
    <submittedName>
        <fullName evidence="1">Killing trait</fullName>
    </submittedName>
</protein>
<dbReference type="RefSeq" id="WP_144985244.1">
    <property type="nucleotide sequence ID" value="NZ_CP037920.1"/>
</dbReference>
<proteinExistence type="predicted"/>
<dbReference type="AlphaFoldDB" id="A0A517VV25"/>